<gene>
    <name evidence="13" type="ORF">COV91_03160</name>
</gene>
<keyword evidence="9" id="KW-0067">ATP-binding</keyword>
<dbReference type="GO" id="GO:0005524">
    <property type="term" value="F:ATP binding"/>
    <property type="evidence" value="ECO:0007669"/>
    <property type="project" value="UniProtKB-KW"/>
</dbReference>
<evidence type="ECO:0000256" key="2">
    <source>
        <dbReference type="ARBA" id="ARBA00007663"/>
    </source>
</evidence>
<dbReference type="InterPro" id="IPR050156">
    <property type="entry name" value="TC-AMP_synthase_SUA5"/>
</dbReference>
<evidence type="ECO:0000256" key="4">
    <source>
        <dbReference type="ARBA" id="ARBA00022490"/>
    </source>
</evidence>
<keyword evidence="7" id="KW-0548">Nucleotidyltransferase</keyword>
<feature type="domain" description="YrdC-like" evidence="12">
    <location>
        <begin position="1"/>
        <end position="183"/>
    </location>
</feature>
<proteinExistence type="inferred from homology"/>
<name>A0A2H0KDF6_9BACT</name>
<evidence type="ECO:0000256" key="11">
    <source>
        <dbReference type="ARBA" id="ARBA00048366"/>
    </source>
</evidence>
<dbReference type="GO" id="GO:0008033">
    <property type="term" value="P:tRNA processing"/>
    <property type="evidence" value="ECO:0007669"/>
    <property type="project" value="UniProtKB-KW"/>
</dbReference>
<dbReference type="InterPro" id="IPR017945">
    <property type="entry name" value="DHBP_synth_RibB-like_a/b_dom"/>
</dbReference>
<evidence type="ECO:0000256" key="5">
    <source>
        <dbReference type="ARBA" id="ARBA00022679"/>
    </source>
</evidence>
<dbReference type="Proteomes" id="UP000229342">
    <property type="component" value="Unassembled WGS sequence"/>
</dbReference>
<dbReference type="GO" id="GO:0005737">
    <property type="term" value="C:cytoplasm"/>
    <property type="evidence" value="ECO:0007669"/>
    <property type="project" value="UniProtKB-SubCell"/>
</dbReference>
<comment type="caution">
    <text evidence="13">The sequence shown here is derived from an EMBL/GenBank/DDBJ whole genome shotgun (WGS) entry which is preliminary data.</text>
</comment>
<dbReference type="GO" id="GO:0000049">
    <property type="term" value="F:tRNA binding"/>
    <property type="evidence" value="ECO:0007669"/>
    <property type="project" value="TreeGrafter"/>
</dbReference>
<dbReference type="PROSITE" id="PS51163">
    <property type="entry name" value="YRDC"/>
    <property type="match status" value="1"/>
</dbReference>
<sequence>MSLVTATLSKGGIAVIPTDTIYGVVAQARDRKAVARLFALRRTIPRKPFIILISELSDLCLFGVYVSTEQRVFLDRVWPGPVSVVLPCSSEKYEYLHQGAHALAFRLPKSKRLQTLLREIGPLVAPSANPEGEKPAETTLEAKKYFGDRVDVYLSAGKRLKGKPSTLVSLTGEKPVVLRQGSVPIVL</sequence>
<evidence type="ECO:0000256" key="1">
    <source>
        <dbReference type="ARBA" id="ARBA00004496"/>
    </source>
</evidence>
<evidence type="ECO:0000256" key="7">
    <source>
        <dbReference type="ARBA" id="ARBA00022695"/>
    </source>
</evidence>
<keyword evidence="4" id="KW-0963">Cytoplasm</keyword>
<comment type="subcellular location">
    <subcellularLocation>
        <location evidence="1">Cytoplasm</location>
    </subcellularLocation>
</comment>
<evidence type="ECO:0000313" key="14">
    <source>
        <dbReference type="Proteomes" id="UP000229342"/>
    </source>
</evidence>
<evidence type="ECO:0000256" key="6">
    <source>
        <dbReference type="ARBA" id="ARBA00022694"/>
    </source>
</evidence>
<dbReference type="AlphaFoldDB" id="A0A2H0KDF6"/>
<dbReference type="InterPro" id="IPR006070">
    <property type="entry name" value="Sua5-like_dom"/>
</dbReference>
<comment type="catalytic activity">
    <reaction evidence="11">
        <text>L-threonine + hydrogencarbonate + ATP = L-threonylcarbamoyladenylate + diphosphate + H2O</text>
        <dbReference type="Rhea" id="RHEA:36407"/>
        <dbReference type="ChEBI" id="CHEBI:15377"/>
        <dbReference type="ChEBI" id="CHEBI:17544"/>
        <dbReference type="ChEBI" id="CHEBI:30616"/>
        <dbReference type="ChEBI" id="CHEBI:33019"/>
        <dbReference type="ChEBI" id="CHEBI:57926"/>
        <dbReference type="ChEBI" id="CHEBI:73682"/>
        <dbReference type="EC" id="2.7.7.87"/>
    </reaction>
</comment>
<dbReference type="Pfam" id="PF01300">
    <property type="entry name" value="Sua5_yciO_yrdC"/>
    <property type="match status" value="1"/>
</dbReference>
<protein>
    <recommendedName>
        <fullName evidence="10">L-threonylcarbamoyladenylate synthase</fullName>
        <ecNumber evidence="3">2.7.7.87</ecNumber>
    </recommendedName>
    <alternativeName>
        <fullName evidence="10">L-threonylcarbamoyladenylate synthase</fullName>
    </alternativeName>
</protein>
<keyword evidence="8" id="KW-0547">Nucleotide-binding</keyword>
<evidence type="ECO:0000256" key="9">
    <source>
        <dbReference type="ARBA" id="ARBA00022840"/>
    </source>
</evidence>
<evidence type="ECO:0000256" key="8">
    <source>
        <dbReference type="ARBA" id="ARBA00022741"/>
    </source>
</evidence>
<keyword evidence="5" id="KW-0808">Transferase</keyword>
<reference evidence="13 14" key="1">
    <citation type="submission" date="2017-09" db="EMBL/GenBank/DDBJ databases">
        <title>Depth-based differentiation of microbial function through sediment-hosted aquifers and enrichment of novel symbionts in the deep terrestrial subsurface.</title>
        <authorList>
            <person name="Probst A.J."/>
            <person name="Ladd B."/>
            <person name="Jarett J.K."/>
            <person name="Geller-Mcgrath D.E."/>
            <person name="Sieber C.M."/>
            <person name="Emerson J.B."/>
            <person name="Anantharaman K."/>
            <person name="Thomas B.C."/>
            <person name="Malmstrom R."/>
            <person name="Stieglmeier M."/>
            <person name="Klingl A."/>
            <person name="Woyke T."/>
            <person name="Ryan C.M."/>
            <person name="Banfield J.F."/>
        </authorList>
    </citation>
    <scope>NUCLEOTIDE SEQUENCE [LARGE SCALE GENOMIC DNA]</scope>
    <source>
        <strain evidence="13">CG11_big_fil_rev_8_21_14_0_20_46_11</strain>
    </source>
</reference>
<comment type="similarity">
    <text evidence="2">Belongs to the SUA5 family.</text>
</comment>
<evidence type="ECO:0000256" key="10">
    <source>
        <dbReference type="ARBA" id="ARBA00029774"/>
    </source>
</evidence>
<dbReference type="EC" id="2.7.7.87" evidence="3"/>
<dbReference type="EMBL" id="PCVG01000040">
    <property type="protein sequence ID" value="PIQ68613.1"/>
    <property type="molecule type" value="Genomic_DNA"/>
</dbReference>
<evidence type="ECO:0000256" key="3">
    <source>
        <dbReference type="ARBA" id="ARBA00012584"/>
    </source>
</evidence>
<evidence type="ECO:0000259" key="12">
    <source>
        <dbReference type="PROSITE" id="PS51163"/>
    </source>
</evidence>
<dbReference type="SUPFAM" id="SSF55821">
    <property type="entry name" value="YrdC/RibB"/>
    <property type="match status" value="1"/>
</dbReference>
<dbReference type="GO" id="GO:0061710">
    <property type="term" value="F:L-threonylcarbamoyladenylate synthase"/>
    <property type="evidence" value="ECO:0007669"/>
    <property type="project" value="UniProtKB-EC"/>
</dbReference>
<dbReference type="GO" id="GO:0003725">
    <property type="term" value="F:double-stranded RNA binding"/>
    <property type="evidence" value="ECO:0007669"/>
    <property type="project" value="InterPro"/>
</dbReference>
<evidence type="ECO:0000313" key="13">
    <source>
        <dbReference type="EMBL" id="PIQ68613.1"/>
    </source>
</evidence>
<dbReference type="GO" id="GO:0006450">
    <property type="term" value="P:regulation of translational fidelity"/>
    <property type="evidence" value="ECO:0007669"/>
    <property type="project" value="TreeGrafter"/>
</dbReference>
<dbReference type="PANTHER" id="PTHR17490">
    <property type="entry name" value="SUA5"/>
    <property type="match status" value="1"/>
</dbReference>
<organism evidence="13 14">
    <name type="scientific">Candidatus Taylorbacteria bacterium CG11_big_fil_rev_8_21_14_0_20_46_11</name>
    <dbReference type="NCBI Taxonomy" id="1975025"/>
    <lineage>
        <taxon>Bacteria</taxon>
        <taxon>Candidatus Tayloriibacteriota</taxon>
    </lineage>
</organism>
<accession>A0A2H0KDF6</accession>
<dbReference type="Gene3D" id="3.90.870.10">
    <property type="entry name" value="DHBP synthase"/>
    <property type="match status" value="1"/>
</dbReference>
<dbReference type="NCBIfam" id="TIGR00057">
    <property type="entry name" value="L-threonylcarbamoyladenylate synthase"/>
    <property type="match status" value="1"/>
</dbReference>
<keyword evidence="6" id="KW-0819">tRNA processing</keyword>
<dbReference type="PANTHER" id="PTHR17490:SF16">
    <property type="entry name" value="THREONYLCARBAMOYL-AMP SYNTHASE"/>
    <property type="match status" value="1"/>
</dbReference>